<dbReference type="AlphaFoldDB" id="T0BM56"/>
<accession>A0A9E6ZIM6</accession>
<evidence type="ECO:0000256" key="2">
    <source>
        <dbReference type="ARBA" id="ARBA00022448"/>
    </source>
</evidence>
<sequence>MRMNRAFRKRASVTGMAGLAVLTVAGITACGDGTSGAGNSTGGTSGDVTISVYVGADTLDAQAQKDLFNKTLIPEFEKQNPGIKVKWSTYASSSEENTSLQTAVTTHQGPDVFEVGTTLVPTVFSTNAFHVLTDADWNAVGGKSKFFAPQLTMSGPSADKDVAIPEYMLPFALVYNKKLFKEAGISSPPTTWTEFVNDAKKLTDAGKDQWGTEIDPADSYDPWKINWGYTRQDGGDFLSHDLKTATLDSQPSVNALTFWFDWITKYHIASPNDVTYKSTDAIKAFENGHVAMLVMQGPTLIPSLNQSAVKSDYAFAPLPTVPYGMSARPTGGVPAQTIVSGQDLAIPNYVTGAKYDAALKWIKFVTDPKQQKEFYDVYGYLPVNQSVYGQYKELQTPLIQSCVDAEKNASPTPFTGAWGNLEVVYAGVTNKIADEIATNSFQEGDIAQLLKVANTQVQASLQN</sequence>
<dbReference type="OrthoDB" id="9808332at2"/>
<evidence type="ECO:0000313" key="4">
    <source>
        <dbReference type="EMBL" id="UNO49753.1"/>
    </source>
</evidence>
<dbReference type="EMBL" id="CP080467">
    <property type="protein sequence ID" value="UNO49753.1"/>
    <property type="molecule type" value="Genomic_DNA"/>
</dbReference>
<dbReference type="RefSeq" id="WP_021298418.1">
    <property type="nucleotide sequence ID" value="NZ_AURB01000190.1"/>
</dbReference>
<name>T0BM56_ALIAG</name>
<dbReference type="SUPFAM" id="SSF53850">
    <property type="entry name" value="Periplasmic binding protein-like II"/>
    <property type="match status" value="1"/>
</dbReference>
<gene>
    <name evidence="4" type="ORF">K1I37_04270</name>
</gene>
<reference evidence="5" key="1">
    <citation type="journal article" date="2022" name="G3 (Bethesda)">
        <title>Unveiling the complete genome sequence of Alicyclobacillus acidoterrestris DSM 3922T, a taint-producing strain.</title>
        <authorList>
            <person name="Leonardo I.C."/>
            <person name="Barreto Crespo M.T."/>
            <person name="Gaspar F.B."/>
        </authorList>
    </citation>
    <scope>NUCLEOTIDE SEQUENCE [LARGE SCALE GENOMIC DNA]</scope>
    <source>
        <strain evidence="5">DSM 3922</strain>
    </source>
</reference>
<dbReference type="Gene3D" id="3.40.190.10">
    <property type="entry name" value="Periplasmic binding protein-like II"/>
    <property type="match status" value="2"/>
</dbReference>
<dbReference type="GO" id="GO:1901982">
    <property type="term" value="F:maltose binding"/>
    <property type="evidence" value="ECO:0007669"/>
    <property type="project" value="TreeGrafter"/>
</dbReference>
<evidence type="ECO:0000256" key="1">
    <source>
        <dbReference type="ARBA" id="ARBA00008520"/>
    </source>
</evidence>
<dbReference type="PANTHER" id="PTHR30061">
    <property type="entry name" value="MALTOSE-BINDING PERIPLASMIC PROTEIN"/>
    <property type="match status" value="1"/>
</dbReference>
<proteinExistence type="inferred from homology"/>
<dbReference type="InterPro" id="IPR006059">
    <property type="entry name" value="SBP"/>
</dbReference>
<evidence type="ECO:0000313" key="5">
    <source>
        <dbReference type="Proteomes" id="UP000829401"/>
    </source>
</evidence>
<evidence type="ECO:0000256" key="3">
    <source>
        <dbReference type="ARBA" id="ARBA00022729"/>
    </source>
</evidence>
<dbReference type="PANTHER" id="PTHR30061:SF50">
    <property type="entry name" value="MALTOSE_MALTODEXTRIN-BINDING PERIPLASMIC PROTEIN"/>
    <property type="match status" value="1"/>
</dbReference>
<dbReference type="Pfam" id="PF01547">
    <property type="entry name" value="SBP_bac_1"/>
    <property type="match status" value="1"/>
</dbReference>
<dbReference type="STRING" id="1356854.N007_16400"/>
<accession>T0BM56</accession>
<keyword evidence="2" id="KW-0813">Transport</keyword>
<protein>
    <submittedName>
        <fullName evidence="4">Extracellular solute-binding protein</fullName>
    </submittedName>
</protein>
<comment type="similarity">
    <text evidence="1">Belongs to the bacterial solute-binding protein 1 family.</text>
</comment>
<keyword evidence="5" id="KW-1185">Reference proteome</keyword>
<organism evidence="4 5">
    <name type="scientific">Alicyclobacillus acidoterrestris (strain ATCC 49025 / DSM 3922 / CIP 106132 / NCIMB 13137 / GD3B)</name>
    <dbReference type="NCBI Taxonomy" id="1356854"/>
    <lineage>
        <taxon>Bacteria</taxon>
        <taxon>Bacillati</taxon>
        <taxon>Bacillota</taxon>
        <taxon>Bacilli</taxon>
        <taxon>Bacillales</taxon>
        <taxon>Alicyclobacillaceae</taxon>
        <taxon>Alicyclobacillus</taxon>
    </lineage>
</organism>
<dbReference type="KEGG" id="aaco:K1I37_04270"/>
<keyword evidence="3" id="KW-0732">Signal</keyword>
<dbReference type="GO" id="GO:0015768">
    <property type="term" value="P:maltose transport"/>
    <property type="evidence" value="ECO:0007669"/>
    <property type="project" value="TreeGrafter"/>
</dbReference>
<dbReference type="PROSITE" id="PS51257">
    <property type="entry name" value="PROKAR_LIPOPROTEIN"/>
    <property type="match status" value="1"/>
</dbReference>
<dbReference type="eggNOG" id="COG1653">
    <property type="taxonomic scope" value="Bacteria"/>
</dbReference>
<dbReference type="Proteomes" id="UP000829401">
    <property type="component" value="Chromosome"/>
</dbReference>
<dbReference type="GO" id="GO:0055052">
    <property type="term" value="C:ATP-binding cassette (ABC) transporter complex, substrate-binding subunit-containing"/>
    <property type="evidence" value="ECO:0007669"/>
    <property type="project" value="TreeGrafter"/>
</dbReference>
<dbReference type="GO" id="GO:0042956">
    <property type="term" value="P:maltodextrin transmembrane transport"/>
    <property type="evidence" value="ECO:0007669"/>
    <property type="project" value="TreeGrafter"/>
</dbReference>